<name>A0A5E6XVJ0_PSEFL</name>
<accession>A0A5E6XVJ0</accession>
<dbReference type="Proteomes" id="UP000326241">
    <property type="component" value="Unassembled WGS sequence"/>
</dbReference>
<gene>
    <name evidence="1" type="ORF">PS624_05749</name>
</gene>
<protein>
    <submittedName>
        <fullName evidence="1">Uncharacterized protein</fullName>
    </submittedName>
</protein>
<dbReference type="AlphaFoldDB" id="A0A5E6XVJ0"/>
<reference evidence="1 2" key="1">
    <citation type="submission" date="2019-09" db="EMBL/GenBank/DDBJ databases">
        <authorList>
            <person name="Chandra G."/>
            <person name="Truman W A."/>
        </authorList>
    </citation>
    <scope>NUCLEOTIDE SEQUENCE [LARGE SCALE GENOMIC DNA]</scope>
    <source>
        <strain evidence="1">PS624</strain>
    </source>
</reference>
<evidence type="ECO:0000313" key="1">
    <source>
        <dbReference type="EMBL" id="VVN45538.1"/>
    </source>
</evidence>
<sequence>MAGLPFILTKAVDDLLLLQGLEQIDQQMRRLHVGRPRPVAFSLGAQIVIEAFLIAAFDQGVPEPVRLRVQAFVVIPAEQLADAVEQRHAPLSVIEQVQQGLLPLFTAIEYLQPRLSAVAFEHVEKFAFALAFEQRLQGVSVIGHQAFSEPVALMIIHQDFLPRPQPSELLDGPIQHRAAQVGMFKAQLQQQPFEGLGAALLLRLIPALVEVVGR</sequence>
<proteinExistence type="predicted"/>
<dbReference type="EMBL" id="CABVGZ010000114">
    <property type="protein sequence ID" value="VVN45538.1"/>
    <property type="molecule type" value="Genomic_DNA"/>
</dbReference>
<evidence type="ECO:0000313" key="2">
    <source>
        <dbReference type="Proteomes" id="UP000326241"/>
    </source>
</evidence>
<organism evidence="1 2">
    <name type="scientific">Pseudomonas fluorescens</name>
    <dbReference type="NCBI Taxonomy" id="294"/>
    <lineage>
        <taxon>Bacteria</taxon>
        <taxon>Pseudomonadati</taxon>
        <taxon>Pseudomonadota</taxon>
        <taxon>Gammaproteobacteria</taxon>
        <taxon>Pseudomonadales</taxon>
        <taxon>Pseudomonadaceae</taxon>
        <taxon>Pseudomonas</taxon>
    </lineage>
</organism>